<dbReference type="InterPro" id="IPR027417">
    <property type="entry name" value="P-loop_NTPase"/>
</dbReference>
<protein>
    <submittedName>
        <fullName evidence="3">ATP-binding protein</fullName>
    </submittedName>
</protein>
<dbReference type="AlphaFoldDB" id="A0A9X1TGE2"/>
<dbReference type="PANTHER" id="PTHR43566:SF1">
    <property type="entry name" value="AAA+ ATPASE DOMAIN-CONTAINING PROTEIN"/>
    <property type="match status" value="1"/>
</dbReference>
<dbReference type="SUPFAM" id="SSF52540">
    <property type="entry name" value="P-loop containing nucleoside triphosphate hydrolases"/>
    <property type="match status" value="1"/>
</dbReference>
<reference evidence="3" key="1">
    <citation type="submission" date="2021-12" db="EMBL/GenBank/DDBJ databases">
        <title>Novel species in genus Dyadobacter.</title>
        <authorList>
            <person name="Ma C."/>
        </authorList>
    </citation>
    <scope>NUCLEOTIDE SEQUENCE</scope>
    <source>
        <strain evidence="3">LJ419</strain>
    </source>
</reference>
<dbReference type="Gene3D" id="3.40.50.300">
    <property type="entry name" value="P-loop containing nucleotide triphosphate hydrolases"/>
    <property type="match status" value="1"/>
</dbReference>
<keyword evidence="3" id="KW-0547">Nucleotide-binding</keyword>
<dbReference type="EMBL" id="JAJTTC010000006">
    <property type="protein sequence ID" value="MCF0064032.1"/>
    <property type="molecule type" value="Genomic_DNA"/>
</dbReference>
<feature type="domain" description="AAA" evidence="1">
    <location>
        <begin position="18"/>
        <end position="138"/>
    </location>
</feature>
<name>A0A9X1TGE2_9BACT</name>
<dbReference type="InterPro" id="IPR041682">
    <property type="entry name" value="AAA_14"/>
</dbReference>
<feature type="domain" description="DUF4143" evidence="2">
    <location>
        <begin position="184"/>
        <end position="340"/>
    </location>
</feature>
<evidence type="ECO:0000313" key="4">
    <source>
        <dbReference type="Proteomes" id="UP001139000"/>
    </source>
</evidence>
<dbReference type="Pfam" id="PF13635">
    <property type="entry name" value="DUF4143"/>
    <property type="match status" value="1"/>
</dbReference>
<dbReference type="Pfam" id="PF13173">
    <property type="entry name" value="AAA_14"/>
    <property type="match status" value="1"/>
</dbReference>
<evidence type="ECO:0000259" key="2">
    <source>
        <dbReference type="Pfam" id="PF13635"/>
    </source>
</evidence>
<proteinExistence type="predicted"/>
<comment type="caution">
    <text evidence="3">The sequence shown here is derived from an EMBL/GenBank/DDBJ whole genome shotgun (WGS) entry which is preliminary data.</text>
</comment>
<organism evidence="3 4">
    <name type="scientific">Dyadobacter chenwenxiniae</name>
    <dbReference type="NCBI Taxonomy" id="2906456"/>
    <lineage>
        <taxon>Bacteria</taxon>
        <taxon>Pseudomonadati</taxon>
        <taxon>Bacteroidota</taxon>
        <taxon>Cytophagia</taxon>
        <taxon>Cytophagales</taxon>
        <taxon>Spirosomataceae</taxon>
        <taxon>Dyadobacter</taxon>
    </lineage>
</organism>
<keyword evidence="3" id="KW-0067">ATP-binding</keyword>
<evidence type="ECO:0000259" key="1">
    <source>
        <dbReference type="Pfam" id="PF13173"/>
    </source>
</evidence>
<dbReference type="RefSeq" id="WP_234656959.1">
    <property type="nucleotide sequence ID" value="NZ_CP094997.1"/>
</dbReference>
<dbReference type="Proteomes" id="UP001139000">
    <property type="component" value="Unassembled WGS sequence"/>
</dbReference>
<dbReference type="InterPro" id="IPR025420">
    <property type="entry name" value="DUF4143"/>
</dbReference>
<accession>A0A9X1TGE2</accession>
<sequence length="373" mass="43356">MIKRNLEDIIRSKLYDGKAIILLGARQVGKTTLLNKLFSNKADTLWLNGDETDVQALFENATSSRLKNIFGDRNNIVIDEAQRISDIGLRLKLITDNIKGVQLVATGSSAFELANKVNEPLTGRKWEYKMFPISFGEMVNHHGLLEEKRLLSQRLVYGYYPDIVNHPGSEKETLKQLTDSYLYKDILMWENIQKPEKLMRLLQALAFQVGSQVSFNELGQICGLDNKTVEKYINLLEQVFVIFRLGTFNRNLRNELKNSRKIYFYDNGIRNALIANFTQPELRTDIGALWENFIISERMKFINYQGIWANSYYWRTKEQTEIDYLEESDGKLSAYEFKWNPNAKASFSKVFSNAYPNSEFKVIHKDNFDEFIL</sequence>
<dbReference type="GO" id="GO:0005524">
    <property type="term" value="F:ATP binding"/>
    <property type="evidence" value="ECO:0007669"/>
    <property type="project" value="UniProtKB-KW"/>
</dbReference>
<gene>
    <name evidence="3" type="ORF">LXM26_21125</name>
</gene>
<evidence type="ECO:0000313" key="3">
    <source>
        <dbReference type="EMBL" id="MCF0064032.1"/>
    </source>
</evidence>
<keyword evidence="4" id="KW-1185">Reference proteome</keyword>
<dbReference type="PANTHER" id="PTHR43566">
    <property type="entry name" value="CONSERVED PROTEIN"/>
    <property type="match status" value="1"/>
</dbReference>